<dbReference type="AlphaFoldDB" id="A0A382TKS1"/>
<reference evidence="2" key="1">
    <citation type="submission" date="2018-05" db="EMBL/GenBank/DDBJ databases">
        <authorList>
            <person name="Lanie J.A."/>
            <person name="Ng W.-L."/>
            <person name="Kazmierczak K.M."/>
            <person name="Andrzejewski T.M."/>
            <person name="Davidsen T.M."/>
            <person name="Wayne K.J."/>
            <person name="Tettelin H."/>
            <person name="Glass J.I."/>
            <person name="Rusch D."/>
            <person name="Podicherti R."/>
            <person name="Tsui H.-C.T."/>
            <person name="Winkler M.E."/>
        </authorList>
    </citation>
    <scope>NUCLEOTIDE SEQUENCE</scope>
</reference>
<dbReference type="SMART" id="SM01152">
    <property type="entry name" value="DUF167"/>
    <property type="match status" value="1"/>
</dbReference>
<sequence>MNTLSEHIQWKGDGTGSLQVRVTPKASVNRIRIEERPEGPLVRVDVTVEPEDGKANKQVVKLL</sequence>
<accession>A0A382TKS1</accession>
<dbReference type="SUPFAM" id="SSF69786">
    <property type="entry name" value="YggU-like"/>
    <property type="match status" value="1"/>
</dbReference>
<dbReference type="EMBL" id="UINC01136968">
    <property type="protein sequence ID" value="SVD22041.1"/>
    <property type="molecule type" value="Genomic_DNA"/>
</dbReference>
<dbReference type="InterPro" id="IPR003746">
    <property type="entry name" value="DUF167"/>
</dbReference>
<dbReference type="Pfam" id="PF02594">
    <property type="entry name" value="DUF167"/>
    <property type="match status" value="1"/>
</dbReference>
<evidence type="ECO:0000313" key="2">
    <source>
        <dbReference type="EMBL" id="SVD22041.1"/>
    </source>
</evidence>
<comment type="similarity">
    <text evidence="1">Belongs to the UPF0235 family.</text>
</comment>
<name>A0A382TKS1_9ZZZZ</name>
<evidence type="ECO:0008006" key="3">
    <source>
        <dbReference type="Google" id="ProtNLM"/>
    </source>
</evidence>
<protein>
    <recommendedName>
        <fullName evidence="3">DUF167 domain-containing protein</fullName>
    </recommendedName>
</protein>
<dbReference type="NCBIfam" id="TIGR00251">
    <property type="entry name" value="DUF167 family protein"/>
    <property type="match status" value="1"/>
</dbReference>
<proteinExistence type="inferred from homology"/>
<dbReference type="Gene3D" id="3.30.1200.10">
    <property type="entry name" value="YggU-like"/>
    <property type="match status" value="1"/>
</dbReference>
<evidence type="ECO:0000256" key="1">
    <source>
        <dbReference type="ARBA" id="ARBA00010364"/>
    </source>
</evidence>
<organism evidence="2">
    <name type="scientific">marine metagenome</name>
    <dbReference type="NCBI Taxonomy" id="408172"/>
    <lineage>
        <taxon>unclassified sequences</taxon>
        <taxon>metagenomes</taxon>
        <taxon>ecological metagenomes</taxon>
    </lineage>
</organism>
<dbReference type="InterPro" id="IPR036591">
    <property type="entry name" value="YggU-like_sf"/>
</dbReference>
<gene>
    <name evidence="2" type="ORF">METZ01_LOCUS374895</name>
</gene>
<feature type="non-terminal residue" evidence="2">
    <location>
        <position position="63"/>
    </location>
</feature>